<protein>
    <submittedName>
        <fullName evidence="3">Short-chain dehydrogenase</fullName>
    </submittedName>
</protein>
<evidence type="ECO:0000313" key="3">
    <source>
        <dbReference type="EMBL" id="SIT79627.1"/>
    </source>
</evidence>
<comment type="similarity">
    <text evidence="1">Belongs to the short-chain dehydrogenases/reductases (SDR) family.</text>
</comment>
<dbReference type="InterPro" id="IPR002347">
    <property type="entry name" value="SDR_fam"/>
</dbReference>
<dbReference type="STRING" id="515897.SAMN05421849_1174"/>
<dbReference type="AlphaFoldDB" id="A0A1R3WP17"/>
<evidence type="ECO:0000313" key="4">
    <source>
        <dbReference type="Proteomes" id="UP000192455"/>
    </source>
</evidence>
<dbReference type="PRINTS" id="PR00081">
    <property type="entry name" value="GDHRDH"/>
</dbReference>
<dbReference type="InterPro" id="IPR036291">
    <property type="entry name" value="NAD(P)-bd_dom_sf"/>
</dbReference>
<keyword evidence="4" id="KW-1185">Reference proteome</keyword>
<dbReference type="GO" id="GO:0016491">
    <property type="term" value="F:oxidoreductase activity"/>
    <property type="evidence" value="ECO:0007669"/>
    <property type="project" value="UniProtKB-KW"/>
</dbReference>
<dbReference type="PANTHER" id="PTHR44169:SF6">
    <property type="entry name" value="NADPH-DEPENDENT 1-ACYLDIHYDROXYACETONE PHOSPHATE REDUCTASE"/>
    <property type="match status" value="1"/>
</dbReference>
<proteinExistence type="inferred from homology"/>
<gene>
    <name evidence="3" type="ORF">SAMN05421849_1174</name>
</gene>
<dbReference type="PANTHER" id="PTHR44169">
    <property type="entry name" value="NADPH-DEPENDENT 1-ACYLDIHYDROXYACETONE PHOSPHATE REDUCTASE"/>
    <property type="match status" value="1"/>
</dbReference>
<dbReference type="CDD" id="cd05374">
    <property type="entry name" value="17beta-HSD-like_SDR_c"/>
    <property type="match status" value="1"/>
</dbReference>
<accession>A0A1R3WP17</accession>
<keyword evidence="2" id="KW-0560">Oxidoreductase</keyword>
<dbReference type="SUPFAM" id="SSF51735">
    <property type="entry name" value="NAD(P)-binding Rossmann-fold domains"/>
    <property type="match status" value="1"/>
</dbReference>
<sequence length="297" mass="32678">MPLALNAGRRHSSGNLSLPGLSVQKSILITGCSSGIGADAARGLAARGWRVFASCRQERDCAHLRAEGFESPRIDYCDEESIRSGLAEVLAATGGRLDALFNNGAHQLAGLVEDLPRDGLRAIFEANLFGWHDLTRRVIPIMREQGQGRIVQCSSGLGLVALRWRGAYVATKFALEGLTDTLRAELSGSGIHVVLIEPGPITTMFREKGIPHFERYIDWKGSVRRADYEASLIPRMYRPGGRDMFELAPAAVTAKLLQALEARNPRPRYYVTGATYIGGYLRRVLSTRMIDRIVTRL</sequence>
<dbReference type="InterPro" id="IPR020904">
    <property type="entry name" value="Sc_DH/Rdtase_CS"/>
</dbReference>
<evidence type="ECO:0000256" key="2">
    <source>
        <dbReference type="ARBA" id="ARBA00023002"/>
    </source>
</evidence>
<evidence type="ECO:0000256" key="1">
    <source>
        <dbReference type="ARBA" id="ARBA00006484"/>
    </source>
</evidence>
<name>A0A1R3WP17_9RHOB</name>
<dbReference type="PROSITE" id="PS00061">
    <property type="entry name" value="ADH_SHORT"/>
    <property type="match status" value="1"/>
</dbReference>
<organism evidence="3 4">
    <name type="scientific">Pontibaca methylaminivorans</name>
    <dbReference type="NCBI Taxonomy" id="515897"/>
    <lineage>
        <taxon>Bacteria</taxon>
        <taxon>Pseudomonadati</taxon>
        <taxon>Pseudomonadota</taxon>
        <taxon>Alphaproteobacteria</taxon>
        <taxon>Rhodobacterales</taxon>
        <taxon>Roseobacteraceae</taxon>
        <taxon>Pontibaca</taxon>
    </lineage>
</organism>
<dbReference type="Proteomes" id="UP000192455">
    <property type="component" value="Unassembled WGS sequence"/>
</dbReference>
<reference evidence="3 4" key="1">
    <citation type="submission" date="2017-01" db="EMBL/GenBank/DDBJ databases">
        <authorList>
            <person name="Mah S.A."/>
            <person name="Swanson W.J."/>
            <person name="Moy G.W."/>
            <person name="Vacquier V.D."/>
        </authorList>
    </citation>
    <scope>NUCLEOTIDE SEQUENCE [LARGE SCALE GENOMIC DNA]</scope>
    <source>
        <strain evidence="3 4">DSM 21219</strain>
    </source>
</reference>
<dbReference type="Gene3D" id="3.40.50.720">
    <property type="entry name" value="NAD(P)-binding Rossmann-like Domain"/>
    <property type="match status" value="1"/>
</dbReference>
<dbReference type="EMBL" id="FTPS01000001">
    <property type="protein sequence ID" value="SIT79627.1"/>
    <property type="molecule type" value="Genomic_DNA"/>
</dbReference>
<dbReference type="Pfam" id="PF00106">
    <property type="entry name" value="adh_short"/>
    <property type="match status" value="1"/>
</dbReference>